<feature type="compositionally biased region" description="Acidic residues" evidence="5">
    <location>
        <begin position="486"/>
        <end position="503"/>
    </location>
</feature>
<comment type="subcellular location">
    <subcellularLocation>
        <location evidence="2">Nucleus</location>
    </subcellularLocation>
</comment>
<feature type="region of interest" description="Disordered" evidence="5">
    <location>
        <begin position="260"/>
        <end position="423"/>
    </location>
</feature>
<keyword evidence="7" id="KW-0413">Isomerase</keyword>
<keyword evidence="3" id="KW-0539">Nucleus</keyword>
<dbReference type="Gene3D" id="2.40.100.10">
    <property type="entry name" value="Cyclophilin-like"/>
    <property type="match status" value="1"/>
</dbReference>
<dbReference type="GO" id="GO:0071013">
    <property type="term" value="C:catalytic step 2 spliceosome"/>
    <property type="evidence" value="ECO:0007669"/>
    <property type="project" value="TreeGrafter"/>
</dbReference>
<dbReference type="OrthoDB" id="442970at2759"/>
<evidence type="ECO:0000256" key="2">
    <source>
        <dbReference type="ARBA" id="ARBA00004123"/>
    </source>
</evidence>
<feature type="compositionally biased region" description="Basic and acidic residues" evidence="5">
    <location>
        <begin position="553"/>
        <end position="579"/>
    </location>
</feature>
<feature type="compositionally biased region" description="Basic and acidic residues" evidence="5">
    <location>
        <begin position="588"/>
        <end position="646"/>
    </location>
</feature>
<evidence type="ECO:0000256" key="4">
    <source>
        <dbReference type="ARBA" id="ARBA00038509"/>
    </source>
</evidence>
<dbReference type="AlphaFoldDB" id="A0A9P6FR50"/>
<evidence type="ECO:0000313" key="7">
    <source>
        <dbReference type="EMBL" id="KAF9579887.1"/>
    </source>
</evidence>
<dbReference type="CDD" id="cd01925">
    <property type="entry name" value="cyclophilin_CeCYP16-like"/>
    <property type="match status" value="1"/>
</dbReference>
<feature type="domain" description="PPIase cyclophilin-type" evidence="6">
    <location>
        <begin position="1"/>
        <end position="156"/>
    </location>
</feature>
<proteinExistence type="inferred from homology"/>
<dbReference type="GO" id="GO:0006457">
    <property type="term" value="P:protein folding"/>
    <property type="evidence" value="ECO:0007669"/>
    <property type="project" value="InterPro"/>
</dbReference>
<sequence length="646" mass="73782">MIILHTNYGDIAIELWPKEAPKACRNFVQLCMEGYYDSTIFHRIVTGFIIQGGDPEGTGLGGDSIYEGGKPFADEFHSRLRFVRRGLVAMANTGKPNDNRSQFFITLDTTLELQNKHTIFGKIGGDTIYNVLKIGGLEVDSNERPLYPPEITHCTIVVNPFDDIVPRVSRRELELAAKLKEQQEAIKKVDKPKKLKKNVALLSFGDDAHEDEEDEGVDKSKAKKKKMLSSHDLLADDPTLIKETDHGFASEVLGDLPLAARKSKKDKKETKDEEKKRKKGASDNEENDEDESQESPLEFDRRMRDQVRERHKKSKLNDEPEEHRLQSTTPSSSSKPASTAPSTGASASVLSESERRRQEIQKLEEDIRQMNNRGSNADEEEESSKGKKLKTSLLKLEREQYKTRGELSGGKKGGRRGLSKYNADKERDVMEKLAAFEAKVFSSAREEEPNPVAKLNDGPPCKIHGIPSCESCKDSMTKKKELKENENEEEQEGMKEDDNDDTDFGWMQHKLVFEKDLKGKEVSLSAKRDDVDDYIVIDPRDKAEATTAAMAMEKQRSMDKKKQESRGRDHGRVRQDDRQYGTSSLSSRADHRQHGRSSRDQRDYKGSRQDDDRRKFDNSNRGRDREYGRESDRYSRDNWDRDRSRR</sequence>
<dbReference type="PRINTS" id="PR00153">
    <property type="entry name" value="CSAPPISMRASE"/>
</dbReference>
<feature type="compositionally biased region" description="Basic and acidic residues" evidence="5">
    <location>
        <begin position="298"/>
        <end position="308"/>
    </location>
</feature>
<dbReference type="InterPro" id="IPR020892">
    <property type="entry name" value="Cyclophilin-type_PPIase_CS"/>
</dbReference>
<evidence type="ECO:0000256" key="5">
    <source>
        <dbReference type="SAM" id="MobiDB-lite"/>
    </source>
</evidence>
<dbReference type="PANTHER" id="PTHR45625:SF6">
    <property type="entry name" value="SPLICEOSOME-ASSOCIATED PROTEIN CWC27 HOMOLOG"/>
    <property type="match status" value="1"/>
</dbReference>
<feature type="compositionally biased region" description="Basic and acidic residues" evidence="5">
    <location>
        <begin position="352"/>
        <end position="368"/>
    </location>
</feature>
<dbReference type="PANTHER" id="PTHR45625">
    <property type="entry name" value="PEPTIDYL-PROLYL CIS-TRANS ISOMERASE-RELATED"/>
    <property type="match status" value="1"/>
</dbReference>
<accession>A0A9P6FR50</accession>
<evidence type="ECO:0000259" key="6">
    <source>
        <dbReference type="PROSITE" id="PS50072"/>
    </source>
</evidence>
<dbReference type="EMBL" id="JAABOA010002425">
    <property type="protein sequence ID" value="KAF9579887.1"/>
    <property type="molecule type" value="Genomic_DNA"/>
</dbReference>
<feature type="compositionally biased region" description="Basic and acidic residues" evidence="5">
    <location>
        <begin position="517"/>
        <end position="530"/>
    </location>
</feature>
<feature type="compositionally biased region" description="Basic and acidic residues" evidence="5">
    <location>
        <begin position="395"/>
        <end position="405"/>
    </location>
</feature>
<feature type="compositionally biased region" description="Basic and acidic residues" evidence="5">
    <location>
        <begin position="315"/>
        <end position="325"/>
    </location>
</feature>
<reference evidence="7" key="1">
    <citation type="journal article" date="2020" name="Fungal Divers.">
        <title>Resolving the Mortierellaceae phylogeny through synthesis of multi-gene phylogenetics and phylogenomics.</title>
        <authorList>
            <person name="Vandepol N."/>
            <person name="Liber J."/>
            <person name="Desiro A."/>
            <person name="Na H."/>
            <person name="Kennedy M."/>
            <person name="Barry K."/>
            <person name="Grigoriev I.V."/>
            <person name="Miller A.N."/>
            <person name="O'Donnell K."/>
            <person name="Stajich J.E."/>
            <person name="Bonito G."/>
        </authorList>
    </citation>
    <scope>NUCLEOTIDE SEQUENCE</scope>
    <source>
        <strain evidence="7">KOD1015</strain>
    </source>
</reference>
<comment type="similarity">
    <text evidence="4">Belongs to the cyclophilin-type PPIase family. CWC27 subfamily.</text>
</comment>
<feature type="compositionally biased region" description="Low complexity" evidence="5">
    <location>
        <begin position="327"/>
        <end position="348"/>
    </location>
</feature>
<feature type="region of interest" description="Disordered" evidence="5">
    <location>
        <begin position="517"/>
        <end position="646"/>
    </location>
</feature>
<dbReference type="Proteomes" id="UP000780801">
    <property type="component" value="Unassembled WGS sequence"/>
</dbReference>
<organism evidence="7 8">
    <name type="scientific">Lunasporangiospora selenospora</name>
    <dbReference type="NCBI Taxonomy" id="979761"/>
    <lineage>
        <taxon>Eukaryota</taxon>
        <taxon>Fungi</taxon>
        <taxon>Fungi incertae sedis</taxon>
        <taxon>Mucoromycota</taxon>
        <taxon>Mortierellomycotina</taxon>
        <taxon>Mortierellomycetes</taxon>
        <taxon>Mortierellales</taxon>
        <taxon>Mortierellaceae</taxon>
        <taxon>Lunasporangiospora</taxon>
    </lineage>
</organism>
<feature type="compositionally biased region" description="Basic and acidic residues" evidence="5">
    <location>
        <begin position="471"/>
        <end position="485"/>
    </location>
</feature>
<dbReference type="Pfam" id="PF00160">
    <property type="entry name" value="Pro_isomerase"/>
    <property type="match status" value="1"/>
</dbReference>
<evidence type="ECO:0000313" key="8">
    <source>
        <dbReference type="Proteomes" id="UP000780801"/>
    </source>
</evidence>
<dbReference type="InterPro" id="IPR029000">
    <property type="entry name" value="Cyclophilin-like_dom_sf"/>
</dbReference>
<dbReference type="GO" id="GO:0003755">
    <property type="term" value="F:peptidyl-prolyl cis-trans isomerase activity"/>
    <property type="evidence" value="ECO:0007669"/>
    <property type="project" value="UniProtKB-EC"/>
</dbReference>
<evidence type="ECO:0000256" key="3">
    <source>
        <dbReference type="ARBA" id="ARBA00023242"/>
    </source>
</evidence>
<feature type="region of interest" description="Disordered" evidence="5">
    <location>
        <begin position="443"/>
        <end position="503"/>
    </location>
</feature>
<dbReference type="SUPFAM" id="SSF50891">
    <property type="entry name" value="Cyclophilin-like"/>
    <property type="match status" value="1"/>
</dbReference>
<dbReference type="InterPro" id="IPR044666">
    <property type="entry name" value="Cyclophilin_A-like"/>
</dbReference>
<feature type="compositionally biased region" description="Basic and acidic residues" evidence="5">
    <location>
        <begin position="266"/>
        <end position="275"/>
    </location>
</feature>
<gene>
    <name evidence="7" type="primary">CWC27</name>
    <name evidence="7" type="ORF">BGW38_003674</name>
</gene>
<comment type="caution">
    <text evidence="7">The sequence shown here is derived from an EMBL/GenBank/DDBJ whole genome shotgun (WGS) entry which is preliminary data.</text>
</comment>
<feature type="region of interest" description="Disordered" evidence="5">
    <location>
        <begin position="209"/>
        <end position="230"/>
    </location>
</feature>
<dbReference type="PROSITE" id="PS50072">
    <property type="entry name" value="CSA_PPIASE_2"/>
    <property type="match status" value="1"/>
</dbReference>
<dbReference type="InterPro" id="IPR002130">
    <property type="entry name" value="Cyclophilin-type_PPIase_dom"/>
</dbReference>
<evidence type="ECO:0000256" key="1">
    <source>
        <dbReference type="ARBA" id="ARBA00000971"/>
    </source>
</evidence>
<dbReference type="PROSITE" id="PS00170">
    <property type="entry name" value="CSA_PPIASE_1"/>
    <property type="match status" value="1"/>
</dbReference>
<keyword evidence="8" id="KW-1185">Reference proteome</keyword>
<feature type="compositionally biased region" description="Acidic residues" evidence="5">
    <location>
        <begin position="283"/>
        <end position="293"/>
    </location>
</feature>
<comment type="catalytic activity">
    <reaction evidence="1">
        <text>[protein]-peptidylproline (omega=180) = [protein]-peptidylproline (omega=0)</text>
        <dbReference type="Rhea" id="RHEA:16237"/>
        <dbReference type="Rhea" id="RHEA-COMP:10747"/>
        <dbReference type="Rhea" id="RHEA-COMP:10748"/>
        <dbReference type="ChEBI" id="CHEBI:83833"/>
        <dbReference type="ChEBI" id="CHEBI:83834"/>
        <dbReference type="EC" id="5.2.1.8"/>
    </reaction>
</comment>
<protein>
    <submittedName>
        <fullName evidence="7">Peptidyl-prolyl isomerase cwc27</fullName>
    </submittedName>
</protein>
<name>A0A9P6FR50_9FUNG</name>